<evidence type="ECO:0008006" key="4">
    <source>
        <dbReference type="Google" id="ProtNLM"/>
    </source>
</evidence>
<dbReference type="Proteomes" id="UP000195521">
    <property type="component" value="Unassembled WGS sequence"/>
</dbReference>
<dbReference type="InterPro" id="IPR036869">
    <property type="entry name" value="J_dom_sf"/>
</dbReference>
<organism evidence="2 3">
    <name type="scientific">Plasmodium gonderi</name>
    <dbReference type="NCBI Taxonomy" id="77519"/>
    <lineage>
        <taxon>Eukaryota</taxon>
        <taxon>Sar</taxon>
        <taxon>Alveolata</taxon>
        <taxon>Apicomplexa</taxon>
        <taxon>Aconoidasida</taxon>
        <taxon>Haemosporida</taxon>
        <taxon>Plasmodiidae</taxon>
        <taxon>Plasmodium</taxon>
        <taxon>Plasmodium (Plasmodium)</taxon>
    </lineage>
</organism>
<dbReference type="Gene3D" id="1.10.287.110">
    <property type="entry name" value="DnaJ domain"/>
    <property type="match status" value="1"/>
</dbReference>
<feature type="compositionally biased region" description="Basic and acidic residues" evidence="1">
    <location>
        <begin position="388"/>
        <end position="411"/>
    </location>
</feature>
<dbReference type="RefSeq" id="XP_028545692.1">
    <property type="nucleotide sequence ID" value="XM_028689891.1"/>
</dbReference>
<dbReference type="PANTHER" id="PTHR23172">
    <property type="entry name" value="AUXILIN/CYCLIN G-ASSOCIATED KINASE-RELATED"/>
    <property type="match status" value="1"/>
</dbReference>
<dbReference type="GO" id="GO:0030276">
    <property type="term" value="F:clathrin binding"/>
    <property type="evidence" value="ECO:0007669"/>
    <property type="project" value="TreeGrafter"/>
</dbReference>
<feature type="compositionally biased region" description="Low complexity" evidence="1">
    <location>
        <begin position="251"/>
        <end position="264"/>
    </location>
</feature>
<feature type="region of interest" description="Disordered" evidence="1">
    <location>
        <begin position="363"/>
        <end position="412"/>
    </location>
</feature>
<dbReference type="OrthoDB" id="1717591at2759"/>
<dbReference type="PANTHER" id="PTHR23172:SF19">
    <property type="entry name" value="J DOMAIN-CONTAINING PROTEIN"/>
    <property type="match status" value="1"/>
</dbReference>
<dbReference type="GO" id="GO:0031982">
    <property type="term" value="C:vesicle"/>
    <property type="evidence" value="ECO:0007669"/>
    <property type="project" value="TreeGrafter"/>
</dbReference>
<dbReference type="CDD" id="cd06257">
    <property type="entry name" value="DnaJ"/>
    <property type="match status" value="1"/>
</dbReference>
<comment type="caution">
    <text evidence="2">The sequence shown here is derived from an EMBL/GenBank/DDBJ whole genome shotgun (WGS) entry which is preliminary data.</text>
</comment>
<dbReference type="GO" id="GO:0072318">
    <property type="term" value="P:clathrin coat disassembly"/>
    <property type="evidence" value="ECO:0007669"/>
    <property type="project" value="TreeGrafter"/>
</dbReference>
<feature type="region of interest" description="Disordered" evidence="1">
    <location>
        <begin position="218"/>
        <end position="270"/>
    </location>
</feature>
<accession>A0A1Y1JRK6</accession>
<keyword evidence="3" id="KW-1185">Reference proteome</keyword>
<protein>
    <recommendedName>
        <fullName evidence="4">DIX domain-containing protein</fullName>
    </recommendedName>
</protein>
<dbReference type="GO" id="GO:0072583">
    <property type="term" value="P:clathrin-dependent endocytosis"/>
    <property type="evidence" value="ECO:0007669"/>
    <property type="project" value="TreeGrafter"/>
</dbReference>
<dbReference type="SUPFAM" id="SSF46565">
    <property type="entry name" value="Chaperone J-domain"/>
    <property type="match status" value="1"/>
</dbReference>
<dbReference type="GeneID" id="39749846"/>
<evidence type="ECO:0000313" key="3">
    <source>
        <dbReference type="Proteomes" id="UP000195521"/>
    </source>
</evidence>
<dbReference type="GO" id="GO:0005737">
    <property type="term" value="C:cytoplasm"/>
    <property type="evidence" value="ECO:0007669"/>
    <property type="project" value="TreeGrafter"/>
</dbReference>
<sequence>MDIFSIASNLQQIAIGGVNYVNNKLRKKNTSSECNYITYIVIGENEKQPYDINMFFLPFKICTKMKLKEFKEYFPFKDNVIFRFKIHLSDLIDVINEGIINNTPLMKEDTNKRNEIKHIISDENEIKNILRQDNLNHLWVDITNEDSYVPFYNGQIIVKVLFMNTENYKEYDNIYFKNINPSEYCRPIYNLNVKNLCSYTEIIEEEKVKSNNIDNAEVGRDENFEENIKSLSPHEDRENLGHSDQRKNTQNVVGNGSGNSNIGNTDEFAGRSGNYHNNPYCVNGLPIERTYKKGHIPERANQQPNQYEKNINNECKEYNFFQNENIKNGKDKQKSCEHILEKNSYYNTSTKLLLTSRNNALGQYEDTSKGNTNQDKDGNLDKGGTSDVNEKSDNNKNSDNKNKYKQERQDAIKMNVSNRLQELKEYRNKEEEKFKEKVVIREQIKKQIDKWSKISDDTYKDIKVMLSTLNDVLWENSEWKQVPMSDLISNSVTVKKAYKNAILLCHPDKHRNKPVERVLRAEMIFQALNNAYKEKKIM</sequence>
<dbReference type="EMBL" id="BDQF01000014">
    <property type="protein sequence ID" value="GAW83103.1"/>
    <property type="molecule type" value="Genomic_DNA"/>
</dbReference>
<gene>
    <name evidence="2" type="ORF">PGO_133750</name>
</gene>
<evidence type="ECO:0000313" key="2">
    <source>
        <dbReference type="EMBL" id="GAW83103.1"/>
    </source>
</evidence>
<feature type="compositionally biased region" description="Basic and acidic residues" evidence="1">
    <location>
        <begin position="218"/>
        <end position="247"/>
    </location>
</feature>
<dbReference type="InterPro" id="IPR001623">
    <property type="entry name" value="DnaJ_domain"/>
</dbReference>
<name>A0A1Y1JRK6_PLAGO</name>
<reference evidence="3" key="1">
    <citation type="submission" date="2017-04" db="EMBL/GenBank/DDBJ databases">
        <title>Plasmodium gonderi genome.</title>
        <authorList>
            <person name="Arisue N."/>
            <person name="Honma H."/>
            <person name="Kawai S."/>
            <person name="Tougan T."/>
            <person name="Tanabe K."/>
            <person name="Horii T."/>
        </authorList>
    </citation>
    <scope>NUCLEOTIDE SEQUENCE [LARGE SCALE GENOMIC DNA]</scope>
    <source>
        <strain evidence="3">ATCC 30045</strain>
    </source>
</reference>
<proteinExistence type="predicted"/>
<dbReference type="OMA" id="FLPFKIC"/>
<evidence type="ECO:0000256" key="1">
    <source>
        <dbReference type="SAM" id="MobiDB-lite"/>
    </source>
</evidence>
<dbReference type="AlphaFoldDB" id="A0A1Y1JRK6"/>